<keyword evidence="3" id="KW-1185">Reference proteome</keyword>
<accession>M4VAV3</accession>
<sequence length="152" mass="15485">MLKALLITLLAGSVSYAGDAGCGLGGQVIKSNTKLAQLGATFLNGLSANQTFGISSGTSGCTASGLVQNEKQIQYFVEVNQADLTREMAQGHGAKMSTLAALNGCATEQQVAAFNAKAQASFKTIVPSAQTTAVDFVNNMKSSAIADVCQGS</sequence>
<dbReference type="AlphaFoldDB" id="M4VAV3"/>
<evidence type="ECO:0000313" key="2">
    <source>
        <dbReference type="EMBL" id="AGH96502.1"/>
    </source>
</evidence>
<dbReference type="STRING" id="1184267.A11Q_2286"/>
<dbReference type="PATRIC" id="fig|1184267.3.peg.2316"/>
<dbReference type="RefSeq" id="WP_015470992.1">
    <property type="nucleotide sequence ID" value="NC_020813.1"/>
</dbReference>
<evidence type="ECO:0008006" key="4">
    <source>
        <dbReference type="Google" id="ProtNLM"/>
    </source>
</evidence>
<dbReference type="OrthoDB" id="9784732at2"/>
<gene>
    <name evidence="2" type="ORF">A11Q_2286</name>
</gene>
<dbReference type="Proteomes" id="UP000012040">
    <property type="component" value="Chromosome"/>
</dbReference>
<proteinExistence type="predicted"/>
<name>M4VAV3_9BACT</name>
<evidence type="ECO:0000256" key="1">
    <source>
        <dbReference type="SAM" id="SignalP"/>
    </source>
</evidence>
<dbReference type="InterPro" id="IPR021383">
    <property type="entry name" value="DUF3015"/>
</dbReference>
<keyword evidence="1" id="KW-0732">Signal</keyword>
<dbReference type="KEGG" id="bex:A11Q_2286"/>
<feature type="chain" id="PRO_5004060087" description="Orotate phosphoribosyltransferase" evidence="1">
    <location>
        <begin position="18"/>
        <end position="152"/>
    </location>
</feature>
<dbReference type="EMBL" id="CP003537">
    <property type="protein sequence ID" value="AGH96502.1"/>
    <property type="molecule type" value="Genomic_DNA"/>
</dbReference>
<evidence type="ECO:0000313" key="3">
    <source>
        <dbReference type="Proteomes" id="UP000012040"/>
    </source>
</evidence>
<dbReference type="HOGENOM" id="CLU_135474_1_0_7"/>
<reference evidence="2 3" key="1">
    <citation type="journal article" date="2013" name="ISME J.">
        <title>By their genes ye shall know them: genomic signatures of predatory bacteria.</title>
        <authorList>
            <person name="Pasternak Z."/>
            <person name="Pietrokovski S."/>
            <person name="Rotem O."/>
            <person name="Gophna U."/>
            <person name="Lurie-Weinberger M.N."/>
            <person name="Jurkevitch E."/>
        </authorList>
    </citation>
    <scope>NUCLEOTIDE SEQUENCE [LARGE SCALE GENOMIC DNA]</scope>
    <source>
        <strain evidence="2 3">JSS</strain>
    </source>
</reference>
<feature type="signal peptide" evidence="1">
    <location>
        <begin position="1"/>
        <end position="17"/>
    </location>
</feature>
<dbReference type="Pfam" id="PF11220">
    <property type="entry name" value="DUF3015"/>
    <property type="match status" value="1"/>
</dbReference>
<organism evidence="2 3">
    <name type="scientific">Pseudobdellovibrio exovorus JSS</name>
    <dbReference type="NCBI Taxonomy" id="1184267"/>
    <lineage>
        <taxon>Bacteria</taxon>
        <taxon>Pseudomonadati</taxon>
        <taxon>Bdellovibrionota</taxon>
        <taxon>Bdellovibrionia</taxon>
        <taxon>Bdellovibrionales</taxon>
        <taxon>Pseudobdellovibrionaceae</taxon>
        <taxon>Pseudobdellovibrio</taxon>
    </lineage>
</organism>
<protein>
    <recommendedName>
        <fullName evidence="4">Orotate phosphoribosyltransferase</fullName>
    </recommendedName>
</protein>
<dbReference type="eggNOG" id="ENOG5032SV1">
    <property type="taxonomic scope" value="Bacteria"/>
</dbReference>